<dbReference type="InterPro" id="IPR032629">
    <property type="entry name" value="DCB_dom"/>
</dbReference>
<keyword evidence="1" id="KW-0813">Transport</keyword>
<dbReference type="Proteomes" id="UP000243052">
    <property type="component" value="Chromosome iv"/>
</dbReference>
<feature type="domain" description="Mon2 C-terminal" evidence="4">
    <location>
        <begin position="900"/>
        <end position="1041"/>
    </location>
</feature>
<dbReference type="GO" id="GO:0015031">
    <property type="term" value="P:protein transport"/>
    <property type="evidence" value="ECO:0007669"/>
    <property type="project" value="UniProtKB-KW"/>
</dbReference>
<dbReference type="SUPFAM" id="SSF48371">
    <property type="entry name" value="ARM repeat"/>
    <property type="match status" value="2"/>
</dbReference>
<evidence type="ECO:0000259" key="4">
    <source>
        <dbReference type="Pfam" id="PF16206"/>
    </source>
</evidence>
<dbReference type="OrthoDB" id="294853at2759"/>
<keyword evidence="7" id="KW-1185">Reference proteome</keyword>
<dbReference type="InterPro" id="IPR016024">
    <property type="entry name" value="ARM-type_fold"/>
</dbReference>
<dbReference type="Pfam" id="PF16213">
    <property type="entry name" value="DCB"/>
    <property type="match status" value="1"/>
</dbReference>
<keyword evidence="2" id="KW-0653">Protein transport</keyword>
<dbReference type="InterPro" id="IPR032817">
    <property type="entry name" value="Mon2_C"/>
</dbReference>
<reference evidence="6 7" key="1">
    <citation type="submission" date="2016-01" db="EMBL/GenBank/DDBJ databases">
        <title>Genome sequence of the yeast Holleya sinecauda.</title>
        <authorList>
            <person name="Dietrich F.S."/>
        </authorList>
    </citation>
    <scope>NUCLEOTIDE SEQUENCE [LARGE SCALE GENOMIC DNA]</scope>
    <source>
        <strain evidence="6 7">ATCC 58844</strain>
    </source>
</reference>
<name>A0A0X8HRV9_9SACH</name>
<accession>A0A0X8HRV9</accession>
<evidence type="ECO:0000259" key="5">
    <source>
        <dbReference type="Pfam" id="PF16213"/>
    </source>
</evidence>
<feature type="domain" description="Mon2/Sec7/BIG1-like HUS" evidence="3">
    <location>
        <begin position="200"/>
        <end position="359"/>
    </location>
</feature>
<protein>
    <submittedName>
        <fullName evidence="6">HDL422Cp</fullName>
    </submittedName>
</protein>
<dbReference type="GeneID" id="28723563"/>
<evidence type="ECO:0000256" key="1">
    <source>
        <dbReference type="ARBA" id="ARBA00022448"/>
    </source>
</evidence>
<evidence type="ECO:0000313" key="7">
    <source>
        <dbReference type="Proteomes" id="UP000243052"/>
    </source>
</evidence>
<evidence type="ECO:0000313" key="6">
    <source>
        <dbReference type="EMBL" id="AMD20322.1"/>
    </source>
</evidence>
<dbReference type="STRING" id="45286.A0A0X8HRV9"/>
<organism evidence="6 7">
    <name type="scientific">Eremothecium sinecaudum</name>
    <dbReference type="NCBI Taxonomy" id="45286"/>
    <lineage>
        <taxon>Eukaryota</taxon>
        <taxon>Fungi</taxon>
        <taxon>Dikarya</taxon>
        <taxon>Ascomycota</taxon>
        <taxon>Saccharomycotina</taxon>
        <taxon>Saccharomycetes</taxon>
        <taxon>Saccharomycetales</taxon>
        <taxon>Saccharomycetaceae</taxon>
        <taxon>Eremothecium</taxon>
    </lineage>
</organism>
<dbReference type="EMBL" id="CP014244">
    <property type="protein sequence ID" value="AMD20322.1"/>
    <property type="molecule type" value="Genomic_DNA"/>
</dbReference>
<feature type="domain" description="Mon2/Sec7/BIG1-like dimerisation and cyclophilin-binding" evidence="5">
    <location>
        <begin position="7"/>
        <end position="176"/>
    </location>
</feature>
<proteinExistence type="predicted"/>
<gene>
    <name evidence="6" type="ORF">AW171_hschr42209</name>
</gene>
<evidence type="ECO:0000256" key="2">
    <source>
        <dbReference type="ARBA" id="ARBA00022927"/>
    </source>
</evidence>
<dbReference type="Pfam" id="PF12783">
    <property type="entry name" value="Sec7-like_HUS"/>
    <property type="match status" value="1"/>
</dbReference>
<evidence type="ECO:0000259" key="3">
    <source>
        <dbReference type="Pfam" id="PF12783"/>
    </source>
</evidence>
<dbReference type="InterPro" id="IPR032691">
    <property type="entry name" value="Mon2/Sec7/BIG1-like_HUS"/>
</dbReference>
<dbReference type="GO" id="GO:0005794">
    <property type="term" value="C:Golgi apparatus"/>
    <property type="evidence" value="ECO:0007669"/>
    <property type="project" value="UniProtKB-ARBA"/>
</dbReference>
<sequence>MALPSSFSAISNQLSQDLHSLSSESKRRNSEVKRASDKSLQIIRIVHSFEELERHPDFVIPFVLSCKSGNPKFTTLAMQCLQRLAIHKSIPKERIEQVLEALNDSSQLAVEIQLKVLQIIPIFFTTYGKDITGPLCAKLLLCCSNLLVTPSKSPVVVGTASATLKQLISDVFERLKYPGDGSDLYDVAVGNDEKIRVNSYRHDANLLFADLCTIHNTPGRDQSLLDRNCITEEYGLELLETVFLNYELLFLKYEDLLFLLRTKAVPLLLRSVSSSKSFPIVVRSSRCIALLIKVQYLTLLELELEVILSLLIHTLSSKSDAKQWRRILILEIFQSVFAKEGMILEIFKAYDALESRKHVITSLLETLKEMLDHEIFVDILKETPILMSNEHPLVVQESYSSRVMSLDLLDKPNAPAADQTYIVFLLLTISNSISNCIGSRAAAASQDEDRQTLDELADMYQEVYPSLFAIHKKFLYSSNLDNGSFHSLVRAFQKLAHAAGILSFDNELDQCLLVFCVATILNDNGVNSSTDSAGTQAPQTAAVLHAISDTIMRKPSTALSAKDQYKLPSRNFHQRNLSVFRALISLSISLGSTFTETNWNYTLVAWQWTAYYVYGPCSEFLSTHLNIVTPPAPNLTKNDLSTIEGSFLQLFESTKAYPDESFRVFLSCLVDSSIRLFHNNSNGFTDSKMQIDSGGNIRDCYCNSLFYVDRIRDLVMHNLNHFTDTEKGQLPWLQLVEFIVKQVSDRSLSPSLRLYVSRVFMDIVSTIVTNAEELQEPNNINFDSIGKMLLDAMCSLVDTLMDLSVSEEHIFNGVVNVEFEIYFQALRTLKSLLENFGEHLKISWSTVFKLLVSPFGIIEKGVDIIAMETNENATIVEGIRQKYKDLVQLAYEVFKLIPDNFLQNLPLTVMKDFIDTLLKFIRQNNDMNISFSSISQFWPVGDYLRTRTSKSPTAQIISTTTNKDSEVISLSKILSSKTSSELDISNALWVYLLRSLIDCTSDERLEVKKGAIHTFFRIIDSYPSFFPSWKLVSAKVIKKLLSLELTPQEYDEYADFLSITLQGLIQLYSTYFSGFLDYDWTEEWSWLFNFMKRLQSSKSFEARFIVYRSLEELLNSLHKIENLPKNIVESCYEVWSTYNVIYSQLLPSNSKRKDNINCLEQLIRCFGPLYKLLVAFNFVDAKTIEECLAVFNTAFKYPLLPEHTIDTKKPSALQLGVLGAMQQFEFDQEPTIELLIWYQLSSMVVLPFETRKRIERKLSEKLDDVSNVKIPTFEAISYQACILLGQRVTGAKGFSYQFLDEKYLLRTLKHLFEPIKAKSMIGINFENKTPLWVMSSRCFHNIYRLVFPLLSNSSATEHSDLVNELLHLYTRMLVAPLQRNPDVNIPSETEEYDISEYEAQRDLLLEFISLPLITAEHLHPFVSVLWSRSFYYAFDEIDNYVIDSCPNLQKITQSLADFDFESIVGSTKESNLLPNYKIATICLDDLIRFCQTEERSHDLIRTMSIPYLVSRIAFVLRKYISDESLLNRAPLPKVKRLELVKVLHGLNEVISRHKKTIDSEPDQLGLRLLYPLLLKTIPLSHKVEGLQDILQKLSLTFNVLFT</sequence>
<dbReference type="Pfam" id="PF16206">
    <property type="entry name" value="Mon2_C"/>
    <property type="match status" value="1"/>
</dbReference>
<dbReference type="RefSeq" id="XP_017987318.1">
    <property type="nucleotide sequence ID" value="XM_018132104.1"/>
</dbReference>